<keyword evidence="4 6" id="KW-0560">Oxidoreductase</keyword>
<sequence length="244" mass="26664">MITRRHALKNLALATGSVALAPVLVHAQAPAAAPAAPAMEGVFKLPPLGYDYNALEPYIDADTMKIHHDKHHAAYVSKLNVAIAGAPGLEKKSIEEILSNLDAVPEAVRTEIRNQGGGHANHSLFWQILKKNENGKPSGDLAKAIDVNFGSFDKFQDAFNAAAAKVFGSGWAWLVWKDKKLGVESSANQDSPLSSGGVPLMGIDVWEHAYYLKYQNRRPDYIKAFQNVINWDFVADRYSKVSKA</sequence>
<dbReference type="EMBL" id="ABVL01000043">
    <property type="protein sequence ID" value="EDY16007.1"/>
    <property type="molecule type" value="Genomic_DNA"/>
</dbReference>
<dbReference type="EC" id="1.15.1.1" evidence="2 6"/>
<feature type="domain" description="Manganese/iron superoxide dismutase N-terminal" evidence="8">
    <location>
        <begin position="43"/>
        <end position="129"/>
    </location>
</feature>
<feature type="binding site" evidence="5">
    <location>
        <position position="204"/>
    </location>
    <ligand>
        <name>Mn(2+)</name>
        <dbReference type="ChEBI" id="CHEBI:29035"/>
    </ligand>
</feature>
<evidence type="ECO:0000256" key="7">
    <source>
        <dbReference type="SAM" id="SignalP"/>
    </source>
</evidence>
<dbReference type="GO" id="GO:0030145">
    <property type="term" value="F:manganese ion binding"/>
    <property type="evidence" value="ECO:0007669"/>
    <property type="project" value="UniProtKB-ARBA"/>
</dbReference>
<feature type="signal peptide" evidence="7">
    <location>
        <begin position="1"/>
        <end position="27"/>
    </location>
</feature>
<dbReference type="FunFam" id="3.55.40.20:FF:000001">
    <property type="entry name" value="Superoxide dismutase"/>
    <property type="match status" value="1"/>
</dbReference>
<dbReference type="InterPro" id="IPR019546">
    <property type="entry name" value="TAT_signal_bac_arc"/>
</dbReference>
<dbReference type="GO" id="GO:0005737">
    <property type="term" value="C:cytoplasm"/>
    <property type="evidence" value="ECO:0007669"/>
    <property type="project" value="TreeGrafter"/>
</dbReference>
<dbReference type="FunFam" id="1.10.287.990:FF:000001">
    <property type="entry name" value="Superoxide dismutase"/>
    <property type="match status" value="1"/>
</dbReference>
<evidence type="ECO:0000256" key="1">
    <source>
        <dbReference type="ARBA" id="ARBA00008714"/>
    </source>
</evidence>
<comment type="catalytic activity">
    <reaction evidence="6">
        <text>2 superoxide + 2 H(+) = H2O2 + O2</text>
        <dbReference type="Rhea" id="RHEA:20696"/>
        <dbReference type="ChEBI" id="CHEBI:15378"/>
        <dbReference type="ChEBI" id="CHEBI:15379"/>
        <dbReference type="ChEBI" id="CHEBI:16240"/>
        <dbReference type="ChEBI" id="CHEBI:18421"/>
        <dbReference type="EC" id="1.15.1.1"/>
    </reaction>
</comment>
<evidence type="ECO:0000256" key="4">
    <source>
        <dbReference type="ARBA" id="ARBA00023002"/>
    </source>
</evidence>
<feature type="binding site" evidence="5">
    <location>
        <position position="208"/>
    </location>
    <ligand>
        <name>Mn(2+)</name>
        <dbReference type="ChEBI" id="CHEBI:29035"/>
    </ligand>
</feature>
<dbReference type="Gene3D" id="1.10.287.990">
    <property type="entry name" value="Fe,Mn superoxide dismutase (SOD) domain"/>
    <property type="match status" value="1"/>
</dbReference>
<keyword evidence="7" id="KW-0732">Signal</keyword>
<comment type="similarity">
    <text evidence="1 6">Belongs to the iron/manganese superoxide dismutase family.</text>
</comment>
<dbReference type="InterPro" id="IPR019832">
    <property type="entry name" value="Mn/Fe_SOD_C"/>
</dbReference>
<proteinExistence type="inferred from homology"/>
<dbReference type="Proteomes" id="UP000005824">
    <property type="component" value="Unassembled WGS sequence"/>
</dbReference>
<feature type="binding site" evidence="5">
    <location>
        <position position="122"/>
    </location>
    <ligand>
        <name>Mn(2+)</name>
        <dbReference type="ChEBI" id="CHEBI:29035"/>
    </ligand>
</feature>
<dbReference type="InParanoid" id="B4DC33"/>
<dbReference type="eggNOG" id="COG0605">
    <property type="taxonomic scope" value="Bacteria"/>
</dbReference>
<dbReference type="Gene3D" id="3.55.40.20">
    <property type="entry name" value="Iron/manganese superoxide dismutase, C-terminal domain"/>
    <property type="match status" value="1"/>
</dbReference>
<reference evidence="10 11" key="1">
    <citation type="journal article" date="2011" name="J. Bacteriol.">
        <title>Genome sequence of Chthoniobacter flavus Ellin428, an aerobic heterotrophic soil bacterium.</title>
        <authorList>
            <person name="Kant R."/>
            <person name="van Passel M.W."/>
            <person name="Palva A."/>
            <person name="Lucas S."/>
            <person name="Lapidus A."/>
            <person name="Glavina Del Rio T."/>
            <person name="Dalin E."/>
            <person name="Tice H."/>
            <person name="Bruce D."/>
            <person name="Goodwin L."/>
            <person name="Pitluck S."/>
            <person name="Larimer F.W."/>
            <person name="Land M.L."/>
            <person name="Hauser L."/>
            <person name="Sangwan P."/>
            <person name="de Vos W.M."/>
            <person name="Janssen P.H."/>
            <person name="Smidt H."/>
        </authorList>
    </citation>
    <scope>NUCLEOTIDE SEQUENCE [LARGE SCALE GENOMIC DNA]</scope>
    <source>
        <strain evidence="10 11">Ellin428</strain>
    </source>
</reference>
<dbReference type="InterPro" id="IPR036324">
    <property type="entry name" value="Mn/Fe_SOD_N_sf"/>
</dbReference>
<dbReference type="PANTHER" id="PTHR43595">
    <property type="entry name" value="37S RIBOSOMAL PROTEIN S26, MITOCHONDRIAL"/>
    <property type="match status" value="1"/>
</dbReference>
<evidence type="ECO:0000313" key="11">
    <source>
        <dbReference type="Proteomes" id="UP000005824"/>
    </source>
</evidence>
<accession>B4DC33</accession>
<feature type="chain" id="PRO_5002803410" description="Superoxide dismutase" evidence="7">
    <location>
        <begin position="28"/>
        <end position="244"/>
    </location>
</feature>
<comment type="function">
    <text evidence="6">Destroys radicals which are normally produced within the cells and which are toxic to biological systems.</text>
</comment>
<dbReference type="PIRSF" id="PIRSF000349">
    <property type="entry name" value="SODismutase"/>
    <property type="match status" value="1"/>
</dbReference>
<dbReference type="PROSITE" id="PS51318">
    <property type="entry name" value="TAT"/>
    <property type="match status" value="1"/>
</dbReference>
<dbReference type="InterPro" id="IPR036314">
    <property type="entry name" value="SOD_C_sf"/>
</dbReference>
<dbReference type="InterPro" id="IPR001189">
    <property type="entry name" value="Mn/Fe_SOD"/>
</dbReference>
<evidence type="ECO:0000256" key="2">
    <source>
        <dbReference type="ARBA" id="ARBA00012682"/>
    </source>
</evidence>
<feature type="binding site" evidence="5">
    <location>
        <position position="67"/>
    </location>
    <ligand>
        <name>Mn(2+)</name>
        <dbReference type="ChEBI" id="CHEBI:29035"/>
    </ligand>
</feature>
<dbReference type="NCBIfam" id="TIGR01409">
    <property type="entry name" value="TAT_signal_seq"/>
    <property type="match status" value="1"/>
</dbReference>
<keyword evidence="3 5" id="KW-0479">Metal-binding</keyword>
<dbReference type="Pfam" id="PF00081">
    <property type="entry name" value="Sod_Fe_N"/>
    <property type="match status" value="1"/>
</dbReference>
<dbReference type="SUPFAM" id="SSF54719">
    <property type="entry name" value="Fe,Mn superoxide dismutase (SOD), C-terminal domain"/>
    <property type="match status" value="1"/>
</dbReference>
<dbReference type="GO" id="GO:0004784">
    <property type="term" value="F:superoxide dismutase activity"/>
    <property type="evidence" value="ECO:0007669"/>
    <property type="project" value="UniProtKB-EC"/>
</dbReference>
<dbReference type="InterPro" id="IPR019831">
    <property type="entry name" value="Mn/Fe_SOD_N"/>
</dbReference>
<dbReference type="InterPro" id="IPR006311">
    <property type="entry name" value="TAT_signal"/>
</dbReference>
<feature type="domain" description="Manganese/iron superoxide dismutase C-terminal" evidence="9">
    <location>
        <begin position="137"/>
        <end position="237"/>
    </location>
</feature>
<dbReference type="STRING" id="497964.CfE428DRAFT_6474"/>
<evidence type="ECO:0000259" key="8">
    <source>
        <dbReference type="Pfam" id="PF00081"/>
    </source>
</evidence>
<evidence type="ECO:0000259" key="9">
    <source>
        <dbReference type="Pfam" id="PF02777"/>
    </source>
</evidence>
<dbReference type="PRINTS" id="PR01703">
    <property type="entry name" value="MNSODISMTASE"/>
</dbReference>
<dbReference type="SUPFAM" id="SSF46609">
    <property type="entry name" value="Fe,Mn superoxide dismutase (SOD), N-terminal domain"/>
    <property type="match status" value="1"/>
</dbReference>
<comment type="caution">
    <text evidence="10">The sequence shown here is derived from an EMBL/GenBank/DDBJ whole genome shotgun (WGS) entry which is preliminary data.</text>
</comment>
<dbReference type="PROSITE" id="PS00088">
    <property type="entry name" value="SOD_MN"/>
    <property type="match status" value="1"/>
</dbReference>
<gene>
    <name evidence="10" type="ORF">CfE428DRAFT_6474</name>
</gene>
<evidence type="ECO:0000313" key="10">
    <source>
        <dbReference type="EMBL" id="EDY16007.1"/>
    </source>
</evidence>
<evidence type="ECO:0000256" key="6">
    <source>
        <dbReference type="RuleBase" id="RU000414"/>
    </source>
</evidence>
<evidence type="ECO:0000256" key="3">
    <source>
        <dbReference type="ARBA" id="ARBA00022723"/>
    </source>
</evidence>
<protein>
    <recommendedName>
        <fullName evidence="2 6">Superoxide dismutase</fullName>
        <ecNumber evidence="2 6">1.15.1.1</ecNumber>
    </recommendedName>
</protein>
<dbReference type="AlphaFoldDB" id="B4DC33"/>
<organism evidence="10 11">
    <name type="scientific">Chthoniobacter flavus Ellin428</name>
    <dbReference type="NCBI Taxonomy" id="497964"/>
    <lineage>
        <taxon>Bacteria</taxon>
        <taxon>Pseudomonadati</taxon>
        <taxon>Verrucomicrobiota</taxon>
        <taxon>Spartobacteria</taxon>
        <taxon>Chthoniobacterales</taxon>
        <taxon>Chthoniobacteraceae</taxon>
        <taxon>Chthoniobacter</taxon>
    </lineage>
</organism>
<dbReference type="PANTHER" id="PTHR43595:SF2">
    <property type="entry name" value="SMALL RIBOSOMAL SUBUNIT PROTEIN MS42"/>
    <property type="match status" value="1"/>
</dbReference>
<keyword evidence="11" id="KW-1185">Reference proteome</keyword>
<dbReference type="Pfam" id="PF02777">
    <property type="entry name" value="Sod_Fe_C"/>
    <property type="match status" value="1"/>
</dbReference>
<evidence type="ECO:0000256" key="5">
    <source>
        <dbReference type="PIRSR" id="PIRSR000349-1"/>
    </source>
</evidence>
<name>B4DC33_9BACT</name>
<dbReference type="InterPro" id="IPR019833">
    <property type="entry name" value="Mn/Fe_SOD_BS"/>
</dbReference>